<comment type="caution">
    <text evidence="1">The sequence shown here is derived from an EMBL/GenBank/DDBJ whole genome shotgun (WGS) entry which is preliminary data.</text>
</comment>
<proteinExistence type="predicted"/>
<protein>
    <submittedName>
        <fullName evidence="1">Uncharacterized protein</fullName>
    </submittedName>
</protein>
<name>X1B9X5_9ZZZZ</name>
<reference evidence="1" key="1">
    <citation type="journal article" date="2014" name="Front. Microbiol.">
        <title>High frequency of phylogenetically diverse reductive dehalogenase-homologous genes in deep subseafloor sedimentary metagenomes.</title>
        <authorList>
            <person name="Kawai M."/>
            <person name="Futagami T."/>
            <person name="Toyoda A."/>
            <person name="Takaki Y."/>
            <person name="Nishi S."/>
            <person name="Hori S."/>
            <person name="Arai W."/>
            <person name="Tsubouchi T."/>
            <person name="Morono Y."/>
            <person name="Uchiyama I."/>
            <person name="Ito T."/>
            <person name="Fujiyama A."/>
            <person name="Inagaki F."/>
            <person name="Takami H."/>
        </authorList>
    </citation>
    <scope>NUCLEOTIDE SEQUENCE</scope>
    <source>
        <strain evidence="1">Expedition CK06-06</strain>
    </source>
</reference>
<organism evidence="1">
    <name type="scientific">marine sediment metagenome</name>
    <dbReference type="NCBI Taxonomy" id="412755"/>
    <lineage>
        <taxon>unclassified sequences</taxon>
        <taxon>metagenomes</taxon>
        <taxon>ecological metagenomes</taxon>
    </lineage>
</organism>
<sequence>MYKVIVFLLLVALVVTVVYAELLFQFSKTYPASVTVDDNLYTFTLLNPTTQAVALGIDL</sequence>
<gene>
    <name evidence="1" type="ORF">S01H4_20963</name>
</gene>
<dbReference type="AlphaFoldDB" id="X1B9X5"/>
<evidence type="ECO:0000313" key="1">
    <source>
        <dbReference type="EMBL" id="GAG68781.1"/>
    </source>
</evidence>
<accession>X1B9X5</accession>
<feature type="non-terminal residue" evidence="1">
    <location>
        <position position="59"/>
    </location>
</feature>
<dbReference type="EMBL" id="BART01009458">
    <property type="protein sequence ID" value="GAG68781.1"/>
    <property type="molecule type" value="Genomic_DNA"/>
</dbReference>